<feature type="transmembrane region" description="Helical" evidence="1">
    <location>
        <begin position="218"/>
        <end position="239"/>
    </location>
</feature>
<evidence type="ECO:0000313" key="2">
    <source>
        <dbReference type="EMBL" id="NKE38731.1"/>
    </source>
</evidence>
<name>A0A846TXD6_9MOLU</name>
<feature type="transmembrane region" description="Helical" evidence="1">
    <location>
        <begin position="108"/>
        <end position="125"/>
    </location>
</feature>
<dbReference type="Proteomes" id="UP000584587">
    <property type="component" value="Unassembled WGS sequence"/>
</dbReference>
<dbReference type="AlphaFoldDB" id="A0A846TXD6"/>
<feature type="transmembrane region" description="Helical" evidence="1">
    <location>
        <begin position="20"/>
        <end position="41"/>
    </location>
</feature>
<dbReference type="RefSeq" id="WP_168105202.1">
    <property type="nucleotide sequence ID" value="NZ_CP051215.1"/>
</dbReference>
<accession>A0A846TXD6</accession>
<keyword evidence="3" id="KW-1185">Reference proteome</keyword>
<dbReference type="EMBL" id="JAAVVK010000002">
    <property type="protein sequence ID" value="NKE38731.1"/>
    <property type="molecule type" value="Genomic_DNA"/>
</dbReference>
<protein>
    <submittedName>
        <fullName evidence="2">YwaF family protein</fullName>
    </submittedName>
</protein>
<keyword evidence="1" id="KW-0472">Membrane</keyword>
<keyword evidence="1" id="KW-1133">Transmembrane helix</keyword>
<gene>
    <name evidence="2" type="ORF">HER12_03105</name>
</gene>
<dbReference type="Pfam" id="PF14808">
    <property type="entry name" value="TMEM164"/>
    <property type="match status" value="1"/>
</dbReference>
<feature type="transmembrane region" description="Helical" evidence="1">
    <location>
        <begin position="84"/>
        <end position="103"/>
    </location>
</feature>
<feature type="transmembrane region" description="Helical" evidence="1">
    <location>
        <begin position="53"/>
        <end position="72"/>
    </location>
</feature>
<feature type="transmembrane region" description="Helical" evidence="1">
    <location>
        <begin position="137"/>
        <end position="159"/>
    </location>
</feature>
<reference evidence="2 3" key="1">
    <citation type="submission" date="2020-04" db="EMBL/GenBank/DDBJ databases">
        <title>Complete genome sequence of Spiroplasma platyhelix ATCC 51748, an insect isolate.</title>
        <authorList>
            <person name="Green E.A."/>
            <person name="Klassen J.L."/>
        </authorList>
    </citation>
    <scope>NUCLEOTIDE SEQUENCE [LARGE SCALE GENOMIC DNA]</scope>
    <source>
        <strain evidence="2 3">PALS-1</strain>
    </source>
</reference>
<feature type="transmembrane region" description="Helical" evidence="1">
    <location>
        <begin position="171"/>
        <end position="198"/>
    </location>
</feature>
<keyword evidence="1" id="KW-0812">Transmembrane</keyword>
<sequence length="280" mass="33169">MNLFSGFTDSDLKEVVSPLFGVNYWIGLSISVCLIASLFIFKGFYAQVSRYNVFRYSLGSLQLILYFLYFYFHEMNGDINWKDYMPFHLCSLLDLVSIFLLICPSDKLFSLTFPLVGPVVLPFLFPDKHVYGPDNFFYYHYYLNHLIIFFGFFYLYTYGHVKFNSLYLRQICTFMTGFALFVFVFNITFGTNYLFIGSAGFTFTDKYWLLSTGHWNPVFRFIFMWSVGMMFILIFNFLIKKYFPPFYFNSGSEVNKYYDNKLSLFSKIKNRLKKTNKLGA</sequence>
<comment type="caution">
    <text evidence="2">The sequence shown here is derived from an EMBL/GenBank/DDBJ whole genome shotgun (WGS) entry which is preliminary data.</text>
</comment>
<evidence type="ECO:0000256" key="1">
    <source>
        <dbReference type="SAM" id="Phobius"/>
    </source>
</evidence>
<evidence type="ECO:0000313" key="3">
    <source>
        <dbReference type="Proteomes" id="UP000584587"/>
    </source>
</evidence>
<proteinExistence type="predicted"/>
<organism evidence="2 3">
    <name type="scientific">Spiroplasma platyhelix PALS-1</name>
    <dbReference type="NCBI Taxonomy" id="1276218"/>
    <lineage>
        <taxon>Bacteria</taxon>
        <taxon>Bacillati</taxon>
        <taxon>Mycoplasmatota</taxon>
        <taxon>Mollicutes</taxon>
        <taxon>Entomoplasmatales</taxon>
        <taxon>Spiroplasmataceae</taxon>
        <taxon>Spiroplasma</taxon>
    </lineage>
</organism>